<reference evidence="1" key="1">
    <citation type="submission" date="2023-04" db="EMBL/GenBank/DDBJ databases">
        <title>A chromosome-level genome assembly of the parasitoid wasp Eretmocerus hayati.</title>
        <authorList>
            <person name="Zhong Y."/>
            <person name="Liu S."/>
            <person name="Liu Y."/>
        </authorList>
    </citation>
    <scope>NUCLEOTIDE SEQUENCE</scope>
    <source>
        <strain evidence="1">ZJU_SS_LIU_2023</strain>
    </source>
</reference>
<comment type="caution">
    <text evidence="1">The sequence shown here is derived from an EMBL/GenBank/DDBJ whole genome shotgun (WGS) entry which is preliminary data.</text>
</comment>
<accession>A0ACC2PML6</accession>
<dbReference type="Proteomes" id="UP001239111">
    <property type="component" value="Chromosome 1"/>
</dbReference>
<evidence type="ECO:0000313" key="2">
    <source>
        <dbReference type="Proteomes" id="UP001239111"/>
    </source>
</evidence>
<gene>
    <name evidence="1" type="ORF">QAD02_020331</name>
</gene>
<sequence>MSEALASCALSLPIPSGHSSMEDVSTLTEIVSSALVDTETDLNTLDTLEHNGTPNAAIEQADVTHEDELNFLCTKNDLLDYSNKILAYIGSKLPQIKGRVMTSIRN</sequence>
<evidence type="ECO:0000313" key="1">
    <source>
        <dbReference type="EMBL" id="KAJ8684539.1"/>
    </source>
</evidence>
<organism evidence="1 2">
    <name type="scientific">Eretmocerus hayati</name>
    <dbReference type="NCBI Taxonomy" id="131215"/>
    <lineage>
        <taxon>Eukaryota</taxon>
        <taxon>Metazoa</taxon>
        <taxon>Ecdysozoa</taxon>
        <taxon>Arthropoda</taxon>
        <taxon>Hexapoda</taxon>
        <taxon>Insecta</taxon>
        <taxon>Pterygota</taxon>
        <taxon>Neoptera</taxon>
        <taxon>Endopterygota</taxon>
        <taxon>Hymenoptera</taxon>
        <taxon>Apocrita</taxon>
        <taxon>Proctotrupomorpha</taxon>
        <taxon>Chalcidoidea</taxon>
        <taxon>Aphelinidae</taxon>
        <taxon>Aphelininae</taxon>
        <taxon>Eretmocerus</taxon>
    </lineage>
</organism>
<proteinExistence type="predicted"/>
<protein>
    <submittedName>
        <fullName evidence="1">Uncharacterized protein</fullName>
    </submittedName>
</protein>
<keyword evidence="2" id="KW-1185">Reference proteome</keyword>
<dbReference type="EMBL" id="CM056741">
    <property type="protein sequence ID" value="KAJ8684539.1"/>
    <property type="molecule type" value="Genomic_DNA"/>
</dbReference>
<name>A0ACC2PML6_9HYME</name>